<evidence type="ECO:0000313" key="2">
    <source>
        <dbReference type="Proteomes" id="UP000029554"/>
    </source>
</evidence>
<keyword evidence="2" id="KW-1185">Reference proteome</keyword>
<gene>
    <name evidence="1" type="ORF">LG45_08265</name>
</gene>
<evidence type="ECO:0000313" key="1">
    <source>
        <dbReference type="EMBL" id="KGD68271.1"/>
    </source>
</evidence>
<accession>A0A095SUD3</accession>
<organism evidence="1 2">
    <name type="scientific">Flavobacterium aquatile LMG 4008 = ATCC 11947</name>
    <dbReference type="NCBI Taxonomy" id="1453498"/>
    <lineage>
        <taxon>Bacteria</taxon>
        <taxon>Pseudomonadati</taxon>
        <taxon>Bacteroidota</taxon>
        <taxon>Flavobacteriia</taxon>
        <taxon>Flavobacteriales</taxon>
        <taxon>Flavobacteriaceae</taxon>
        <taxon>Flavobacterium</taxon>
    </lineage>
</organism>
<protein>
    <submittedName>
        <fullName evidence="1">Uncharacterized protein</fullName>
    </submittedName>
</protein>
<dbReference type="eggNOG" id="ENOG50330BR">
    <property type="taxonomic scope" value="Bacteria"/>
</dbReference>
<name>A0A095SUD3_9FLAO</name>
<dbReference type="EMBL" id="JRHH01000003">
    <property type="protein sequence ID" value="KGD68271.1"/>
    <property type="molecule type" value="Genomic_DNA"/>
</dbReference>
<comment type="caution">
    <text evidence="1">The sequence shown here is derived from an EMBL/GenBank/DDBJ whole genome shotgun (WGS) entry which is preliminary data.</text>
</comment>
<sequence>MILNPKNGIDKLLFGMQQKDVEAIYGKPDKEFKDDDENVIYLYNNEKFRLTFYEDENFKLGYIISSNPELLLFDKKIIGRNCIELKAELPFKSWEVEDFDSTENHFNESNWLTLQSEFGIVIRVEIGAIINDNDELEWKFKK</sequence>
<dbReference type="OrthoDB" id="5701146at2"/>
<proteinExistence type="predicted"/>
<dbReference type="RefSeq" id="WP_035125971.1">
    <property type="nucleotide sequence ID" value="NZ_JRHH01000003.1"/>
</dbReference>
<reference evidence="1 2" key="1">
    <citation type="submission" date="2014-09" db="EMBL/GenBank/DDBJ databases">
        <title>Whole Genome Shotgun of Flavobacterium aquatile LMG 4008.</title>
        <authorList>
            <person name="Gale A.N."/>
            <person name="Pipes S.E."/>
            <person name="Newman J.D."/>
        </authorList>
    </citation>
    <scope>NUCLEOTIDE SEQUENCE [LARGE SCALE GENOMIC DNA]</scope>
    <source>
        <strain evidence="1 2">LMG 4008</strain>
    </source>
</reference>
<dbReference type="AlphaFoldDB" id="A0A095SUD3"/>
<dbReference type="Proteomes" id="UP000029554">
    <property type="component" value="Unassembled WGS sequence"/>
</dbReference>